<protein>
    <submittedName>
        <fullName evidence="1">Uncharacterized protein</fullName>
    </submittedName>
</protein>
<evidence type="ECO:0000313" key="1">
    <source>
        <dbReference type="EMBL" id="CEK48899.1"/>
    </source>
</evidence>
<sequence>MYEQQLSIISANISLEGPYSEVVKTFACHSKDCGFEYGLSHMCNVHEFSRIAAGAMKFVQHSQQIVCYFC</sequence>
<proteinExistence type="predicted"/>
<dbReference type="EMBL" id="HACG01002034">
    <property type="protein sequence ID" value="CEK48899.1"/>
    <property type="molecule type" value="Transcribed_RNA"/>
</dbReference>
<reference evidence="1" key="1">
    <citation type="submission" date="2014-12" db="EMBL/GenBank/DDBJ databases">
        <title>Insight into the proteome of Arion vulgaris.</title>
        <authorList>
            <person name="Aradska J."/>
            <person name="Bulat T."/>
            <person name="Smidak R."/>
            <person name="Sarate P."/>
            <person name="Gangsoo J."/>
            <person name="Sialana F."/>
            <person name="Bilban M."/>
            <person name="Lubec G."/>
        </authorList>
    </citation>
    <scope>NUCLEOTIDE SEQUENCE</scope>
    <source>
        <tissue evidence="1">Skin</tissue>
    </source>
</reference>
<dbReference type="AlphaFoldDB" id="A0A0B6XYB4"/>
<feature type="non-terminal residue" evidence="1">
    <location>
        <position position="70"/>
    </location>
</feature>
<gene>
    <name evidence="1" type="primary">ORF5572</name>
</gene>
<accession>A0A0B6XYB4</accession>
<organism evidence="1">
    <name type="scientific">Arion vulgaris</name>
    <dbReference type="NCBI Taxonomy" id="1028688"/>
    <lineage>
        <taxon>Eukaryota</taxon>
        <taxon>Metazoa</taxon>
        <taxon>Spiralia</taxon>
        <taxon>Lophotrochozoa</taxon>
        <taxon>Mollusca</taxon>
        <taxon>Gastropoda</taxon>
        <taxon>Heterobranchia</taxon>
        <taxon>Euthyneura</taxon>
        <taxon>Panpulmonata</taxon>
        <taxon>Eupulmonata</taxon>
        <taxon>Stylommatophora</taxon>
        <taxon>Helicina</taxon>
        <taxon>Arionoidea</taxon>
        <taxon>Arionidae</taxon>
        <taxon>Arion</taxon>
    </lineage>
</organism>
<name>A0A0B6XYB4_9EUPU</name>